<evidence type="ECO:0000313" key="4">
    <source>
        <dbReference type="Proteomes" id="UP000235023"/>
    </source>
</evidence>
<dbReference type="EMBL" id="KZ559527">
    <property type="protein sequence ID" value="PLN82387.1"/>
    <property type="molecule type" value="Genomic_DNA"/>
</dbReference>
<dbReference type="PANTHER" id="PTHR43569:SF2">
    <property type="entry name" value="AMIDOHYDROLASE-RELATED DOMAIN-CONTAINING PROTEIN"/>
    <property type="match status" value="1"/>
</dbReference>
<name>A0A2J5HY77_9EURO</name>
<dbReference type="SUPFAM" id="SSF51556">
    <property type="entry name" value="Metallo-dependent hydrolases"/>
    <property type="match status" value="1"/>
</dbReference>
<keyword evidence="4" id="KW-1185">Reference proteome</keyword>
<dbReference type="InterPro" id="IPR032466">
    <property type="entry name" value="Metal_Hydrolase"/>
</dbReference>
<dbReference type="PANTHER" id="PTHR43569">
    <property type="entry name" value="AMIDOHYDROLASE"/>
    <property type="match status" value="1"/>
</dbReference>
<organism evidence="3 4">
    <name type="scientific">Aspergillus taichungensis</name>
    <dbReference type="NCBI Taxonomy" id="482145"/>
    <lineage>
        <taxon>Eukaryota</taxon>
        <taxon>Fungi</taxon>
        <taxon>Dikarya</taxon>
        <taxon>Ascomycota</taxon>
        <taxon>Pezizomycotina</taxon>
        <taxon>Eurotiomycetes</taxon>
        <taxon>Eurotiomycetidae</taxon>
        <taxon>Eurotiales</taxon>
        <taxon>Aspergillaceae</taxon>
        <taxon>Aspergillus</taxon>
        <taxon>Aspergillus subgen. Circumdati</taxon>
    </lineage>
</organism>
<protein>
    <recommendedName>
        <fullName evidence="2">Amidohydrolase-related domain-containing protein</fullName>
    </recommendedName>
</protein>
<evidence type="ECO:0000256" key="1">
    <source>
        <dbReference type="ARBA" id="ARBA00038310"/>
    </source>
</evidence>
<dbReference type="OrthoDB" id="2135488at2759"/>
<accession>A0A2J5HY77</accession>
<sequence length="356" mass="39764">MSIPIVDSHIHLFPESHLPTFTWYTPDNPLANQHSVNEYQAASTGNSRSQLQTRGFIFLETDRLSSVDDNSQGHGWTHPLDEISFLTRIITGTPHPGEGHTPADQRLCLAIVPWAPVPGGPSTLEAYMERVRTRTGTDTEAWKKVRGVRYLVQDKPRGVMGQKGFVEGVQWLGRRGLTFDLGVDARSGGLWQLEEAVEMMDSVYGGVAVEEQTPIIINHLCKPNLRLAAADTTGHADFRAWKAQVERMARWPKTYMKLSGAFSELPPLSSEKDPDIPRLVDQLQPWTEVIFRCFGSQRVMFGSDWPVCNIGGGGNAVSWGRWQAVVEALLERLGLNEKEKRRVWGGTAIEAYGIEF</sequence>
<dbReference type="Proteomes" id="UP000235023">
    <property type="component" value="Unassembled WGS sequence"/>
</dbReference>
<dbReference type="InterPro" id="IPR006680">
    <property type="entry name" value="Amidohydro-rel"/>
</dbReference>
<reference evidence="4" key="1">
    <citation type="submission" date="2017-12" db="EMBL/GenBank/DDBJ databases">
        <authorList>
            <consortium name="DOE Joint Genome Institute"/>
            <person name="Mondo S.J."/>
            <person name="Kjaerbolling I."/>
            <person name="Vesth T.C."/>
            <person name="Frisvad J.C."/>
            <person name="Nybo J.L."/>
            <person name="Theobald S."/>
            <person name="Kuo A."/>
            <person name="Bowyer P."/>
            <person name="Matsuda Y."/>
            <person name="Lyhne E.K."/>
            <person name="Kogle M.E."/>
            <person name="Clum A."/>
            <person name="Lipzen A."/>
            <person name="Salamov A."/>
            <person name="Ngan C.Y."/>
            <person name="Daum C."/>
            <person name="Chiniquy J."/>
            <person name="Barry K."/>
            <person name="LaButti K."/>
            <person name="Haridas S."/>
            <person name="Simmons B.A."/>
            <person name="Magnuson J.K."/>
            <person name="Mortensen U.H."/>
            <person name="Larsen T.O."/>
            <person name="Grigoriev I.V."/>
            <person name="Baker S.E."/>
            <person name="Andersen M.R."/>
            <person name="Nordberg H.P."/>
            <person name="Cantor M.N."/>
            <person name="Hua S.X."/>
        </authorList>
    </citation>
    <scope>NUCLEOTIDE SEQUENCE [LARGE SCALE GENOMIC DNA]</scope>
    <source>
        <strain evidence="4">IBT 19404</strain>
    </source>
</reference>
<feature type="domain" description="Amidohydrolase-related" evidence="2">
    <location>
        <begin position="115"/>
        <end position="354"/>
    </location>
</feature>
<gene>
    <name evidence="3" type="ORF">BDW42DRAFT_80282</name>
</gene>
<evidence type="ECO:0000313" key="3">
    <source>
        <dbReference type="EMBL" id="PLN82387.1"/>
    </source>
</evidence>
<dbReference type="AlphaFoldDB" id="A0A2J5HY77"/>
<evidence type="ECO:0000259" key="2">
    <source>
        <dbReference type="Pfam" id="PF04909"/>
    </source>
</evidence>
<dbReference type="Pfam" id="PF04909">
    <property type="entry name" value="Amidohydro_2"/>
    <property type="match status" value="1"/>
</dbReference>
<dbReference type="Gene3D" id="3.20.20.140">
    <property type="entry name" value="Metal-dependent hydrolases"/>
    <property type="match status" value="1"/>
</dbReference>
<dbReference type="GO" id="GO:0016787">
    <property type="term" value="F:hydrolase activity"/>
    <property type="evidence" value="ECO:0007669"/>
    <property type="project" value="InterPro"/>
</dbReference>
<comment type="similarity">
    <text evidence="1">Belongs to the metallo-dependent hydrolases superfamily.</text>
</comment>
<proteinExistence type="inferred from homology"/>
<dbReference type="InterPro" id="IPR052350">
    <property type="entry name" value="Metallo-dep_Lactonases"/>
</dbReference>